<evidence type="ECO:0000313" key="2">
    <source>
        <dbReference type="EMBL" id="CAC5339772.1"/>
    </source>
</evidence>
<proteinExistence type="predicted"/>
<dbReference type="RefSeq" id="WP_087882302.1">
    <property type="nucleotide sequence ID" value="NZ_CZCZ02000002.1"/>
</dbReference>
<accession>A0A6J7ZEF6</accession>
<dbReference type="Pfam" id="PF18135">
    <property type="entry name" value="Type_ISP_C"/>
    <property type="match status" value="1"/>
</dbReference>
<name>A0A6J7ZEF6_PLARU</name>
<dbReference type="Proteomes" id="UP000196521">
    <property type="component" value="Unassembled WGS sequence"/>
</dbReference>
<protein>
    <recommendedName>
        <fullName evidence="1">Type ISP restriction-modification enzyme LLaBIII C-terminal specificity domain-containing protein</fullName>
    </recommendedName>
</protein>
<dbReference type="InterPro" id="IPR041635">
    <property type="entry name" value="Type_ISP_LLaBIII_C"/>
</dbReference>
<organism evidence="2 3">
    <name type="scientific">Planktothrix rubescens CCAP 1459/22</name>
    <dbReference type="NCBI Taxonomy" id="329571"/>
    <lineage>
        <taxon>Bacteria</taxon>
        <taxon>Bacillati</taxon>
        <taxon>Cyanobacteriota</taxon>
        <taxon>Cyanophyceae</taxon>
        <taxon>Oscillatoriophycideae</taxon>
        <taxon>Oscillatoriales</taxon>
        <taxon>Microcoleaceae</taxon>
        <taxon>Planktothrix</taxon>
    </lineage>
</organism>
<gene>
    <name evidence="2" type="ORF">PLAN_MP30048</name>
</gene>
<comment type="caution">
    <text evidence="2">The sequence shown here is derived from an EMBL/GenBank/DDBJ whole genome shotgun (WGS) entry which is preliminary data.</text>
</comment>
<sequence>MKQPCLYTYEKQSDLGELFSTANTGEYVRKENIPDSILKEYQKVYQDKTITKEDIFYYVYGVLHSPEYKQRFASDLKKMLPRIPYCEDFWAFSKAGRELAYWHLNYETIEPYEVKEWKKELYLDAEDYRVEKMVFGKNKDGVDKTTIIYNSKLTLSQIPLETYDYIVNGKSALDWVMERYKFTKDKDSDITNNPNDWSDDPRYIVDLVKRIVRVSLETVKIVKSLPALNEKVVK</sequence>
<dbReference type="AlphaFoldDB" id="A0A6J7ZEF6"/>
<dbReference type="EMBL" id="CZCZ02000002">
    <property type="protein sequence ID" value="CAC5339772.1"/>
    <property type="molecule type" value="Genomic_DNA"/>
</dbReference>
<feature type="domain" description="Type ISP restriction-modification enzyme LLaBIII C-terminal specificity" evidence="1">
    <location>
        <begin position="6"/>
        <end position="207"/>
    </location>
</feature>
<evidence type="ECO:0000259" key="1">
    <source>
        <dbReference type="Pfam" id="PF18135"/>
    </source>
</evidence>
<reference evidence="2" key="1">
    <citation type="submission" date="2020-05" db="EMBL/GenBank/DDBJ databases">
        <authorList>
            <consortium name="Genoscope - CEA"/>
            <person name="William W."/>
        </authorList>
    </citation>
    <scope>NUCLEOTIDE SEQUENCE [LARGE SCALE GENOMIC DNA]</scope>
    <source>
        <strain evidence="2">PCC 7821</strain>
    </source>
</reference>
<evidence type="ECO:0000313" key="3">
    <source>
        <dbReference type="Proteomes" id="UP000196521"/>
    </source>
</evidence>
<keyword evidence="3" id="KW-1185">Reference proteome</keyword>